<protein>
    <submittedName>
        <fullName evidence="1">Pyridoxamine 5'-phosphate oxidase family protein</fullName>
    </submittedName>
</protein>
<dbReference type="SUPFAM" id="SSF50475">
    <property type="entry name" value="FMN-binding split barrel"/>
    <property type="match status" value="1"/>
</dbReference>
<sequence>MLIRTLSVLECTKLLTANRVGHLACAKDGQPYVVPIHYAHSDNHLYAFSMLGKKIEWMRANPLVCVQVDERGEGRTWRSVVVHGRYQELPDRIGHKVERDHAWSMLSKHADWWEPGALKPVEPSLADSTPHVFFRIHIEQLSGREAME</sequence>
<dbReference type="RefSeq" id="WP_379021935.1">
    <property type="nucleotide sequence ID" value="NZ_JBHUGY010000031.1"/>
</dbReference>
<dbReference type="Pfam" id="PF12900">
    <property type="entry name" value="Pyridox_ox_2"/>
    <property type="match status" value="1"/>
</dbReference>
<comment type="caution">
    <text evidence="1">The sequence shown here is derived from an EMBL/GenBank/DDBJ whole genome shotgun (WGS) entry which is preliminary data.</text>
</comment>
<proteinExistence type="predicted"/>
<organism evidence="1 2">
    <name type="scientific">Mesorhizobium calcicola</name>
    <dbReference type="NCBI Taxonomy" id="1300310"/>
    <lineage>
        <taxon>Bacteria</taxon>
        <taxon>Pseudomonadati</taxon>
        <taxon>Pseudomonadota</taxon>
        <taxon>Alphaproteobacteria</taxon>
        <taxon>Hyphomicrobiales</taxon>
        <taxon>Phyllobacteriaceae</taxon>
        <taxon>Mesorhizobium</taxon>
    </lineage>
</organism>
<gene>
    <name evidence="1" type="ORF">ACFSQT_20850</name>
</gene>
<accession>A0ABW4WFN2</accession>
<evidence type="ECO:0000313" key="2">
    <source>
        <dbReference type="Proteomes" id="UP001597349"/>
    </source>
</evidence>
<dbReference type="Gene3D" id="2.30.110.10">
    <property type="entry name" value="Electron Transport, Fmn-binding Protein, Chain A"/>
    <property type="match status" value="1"/>
</dbReference>
<dbReference type="InterPro" id="IPR012349">
    <property type="entry name" value="Split_barrel_FMN-bd"/>
</dbReference>
<name>A0ABW4WFN2_9HYPH</name>
<reference evidence="2" key="1">
    <citation type="journal article" date="2019" name="Int. J. Syst. Evol. Microbiol.">
        <title>The Global Catalogue of Microorganisms (GCM) 10K type strain sequencing project: providing services to taxonomists for standard genome sequencing and annotation.</title>
        <authorList>
            <consortium name="The Broad Institute Genomics Platform"/>
            <consortium name="The Broad Institute Genome Sequencing Center for Infectious Disease"/>
            <person name="Wu L."/>
            <person name="Ma J."/>
        </authorList>
    </citation>
    <scope>NUCLEOTIDE SEQUENCE [LARGE SCALE GENOMIC DNA]</scope>
    <source>
        <strain evidence="2">CGMCC 1.16226</strain>
    </source>
</reference>
<dbReference type="Proteomes" id="UP001597349">
    <property type="component" value="Unassembled WGS sequence"/>
</dbReference>
<dbReference type="InterPro" id="IPR024747">
    <property type="entry name" value="Pyridox_Oxase-rel"/>
</dbReference>
<dbReference type="EMBL" id="JBHUGY010000031">
    <property type="protein sequence ID" value="MFD2055416.1"/>
    <property type="molecule type" value="Genomic_DNA"/>
</dbReference>
<evidence type="ECO:0000313" key="1">
    <source>
        <dbReference type="EMBL" id="MFD2055416.1"/>
    </source>
</evidence>
<keyword evidence="2" id="KW-1185">Reference proteome</keyword>